<dbReference type="Proteomes" id="UP000019753">
    <property type="component" value="Unassembled WGS sequence"/>
</dbReference>
<sequence length="294" mass="30702">MPSGRRSSRKASPSAASARVPLPDGPVPTSSGTVELVRDPSDPDAVTLLVNGVPSSHLDLSDPTWLEFEYMQHMAAVVDLLPPGPLDAVHLGAAACALPRRVEAVRPGSRQLAVDVDEELLRHVRTWFALPRSPRLRLRAGDGRTVLAGLPDASADVVVRDAFAGDATPAHLTTAEFVAQVHRVLRPGGVYLANCADRPPLALARAEVATTATALDVALVAEPGQLKGRRYGNLVVVGTREGGPDLAGPALARALRRLPVPATVLTGDALRSFVAGAAPRRDAPGPVPPHAHPA</sequence>
<dbReference type="AlphaFoldDB" id="A0A021VSM9"/>
<dbReference type="OrthoDB" id="8221452at2"/>
<dbReference type="EMBL" id="AXCW01000042">
    <property type="protein sequence ID" value="EYR64199.1"/>
    <property type="molecule type" value="Genomic_DNA"/>
</dbReference>
<dbReference type="SUPFAM" id="SSF53335">
    <property type="entry name" value="S-adenosyl-L-methionine-dependent methyltransferases"/>
    <property type="match status" value="1"/>
</dbReference>
<dbReference type="PANTHER" id="PTHR43317">
    <property type="entry name" value="THERMOSPERMINE SYNTHASE ACAULIS5"/>
    <property type="match status" value="1"/>
</dbReference>
<keyword evidence="1" id="KW-0620">Polyamine biosynthesis</keyword>
<comment type="caution">
    <text evidence="4">The sequence shown here is derived from an EMBL/GenBank/DDBJ whole genome shotgun (WGS) entry which is preliminary data.</text>
</comment>
<evidence type="ECO:0000256" key="1">
    <source>
        <dbReference type="ARBA" id="ARBA00023115"/>
    </source>
</evidence>
<organism evidence="4 5">
    <name type="scientific">Actinotalea ferrariae CF5-4</name>
    <dbReference type="NCBI Taxonomy" id="948458"/>
    <lineage>
        <taxon>Bacteria</taxon>
        <taxon>Bacillati</taxon>
        <taxon>Actinomycetota</taxon>
        <taxon>Actinomycetes</taxon>
        <taxon>Micrococcales</taxon>
        <taxon>Cellulomonadaceae</taxon>
        <taxon>Actinotalea</taxon>
    </lineage>
</organism>
<dbReference type="Gene3D" id="3.40.50.150">
    <property type="entry name" value="Vaccinia Virus protein VP39"/>
    <property type="match status" value="1"/>
</dbReference>
<dbReference type="CDD" id="cd02440">
    <property type="entry name" value="AdoMet_MTases"/>
    <property type="match status" value="1"/>
</dbReference>
<dbReference type="GO" id="GO:0006596">
    <property type="term" value="P:polyamine biosynthetic process"/>
    <property type="evidence" value="ECO:0007669"/>
    <property type="project" value="UniProtKB-KW"/>
</dbReference>
<accession>A0A021VSM9</accession>
<dbReference type="InterPro" id="IPR029063">
    <property type="entry name" value="SAM-dependent_MTases_sf"/>
</dbReference>
<dbReference type="RefSeq" id="WP_155855223.1">
    <property type="nucleotide sequence ID" value="NZ_AXCW01000042.1"/>
</dbReference>
<evidence type="ECO:0000256" key="2">
    <source>
        <dbReference type="SAM" id="MobiDB-lite"/>
    </source>
</evidence>
<name>A0A021VSM9_9CELL</name>
<dbReference type="GO" id="GO:0008757">
    <property type="term" value="F:S-adenosylmethionine-dependent methyltransferase activity"/>
    <property type="evidence" value="ECO:0007669"/>
    <property type="project" value="InterPro"/>
</dbReference>
<protein>
    <submittedName>
        <fullName evidence="4">Spermidine synthase</fullName>
    </submittedName>
</protein>
<keyword evidence="5" id="KW-1185">Reference proteome</keyword>
<evidence type="ECO:0000313" key="4">
    <source>
        <dbReference type="EMBL" id="EYR64199.1"/>
    </source>
</evidence>
<evidence type="ECO:0000313" key="5">
    <source>
        <dbReference type="Proteomes" id="UP000019753"/>
    </source>
</evidence>
<reference evidence="4 5" key="1">
    <citation type="submission" date="2014-01" db="EMBL/GenBank/DDBJ databases">
        <title>Actinotalea ferrariae CF5-4.</title>
        <authorList>
            <person name="Chen F."/>
            <person name="Li Y."/>
            <person name="Wang G."/>
        </authorList>
    </citation>
    <scope>NUCLEOTIDE SEQUENCE [LARGE SCALE GENOMIC DNA]</scope>
    <source>
        <strain evidence="4 5">CF5-4</strain>
    </source>
</reference>
<feature type="domain" description="Methyltransferase type 11" evidence="3">
    <location>
        <begin position="106"/>
        <end position="192"/>
    </location>
</feature>
<evidence type="ECO:0000259" key="3">
    <source>
        <dbReference type="Pfam" id="PF08241"/>
    </source>
</evidence>
<dbReference type="InterPro" id="IPR013216">
    <property type="entry name" value="Methyltransf_11"/>
</dbReference>
<dbReference type="NCBIfam" id="NF037959">
    <property type="entry name" value="MFS_SpdSyn"/>
    <property type="match status" value="1"/>
</dbReference>
<feature type="compositionally biased region" description="Low complexity" evidence="2">
    <location>
        <begin position="1"/>
        <end position="22"/>
    </location>
</feature>
<proteinExistence type="predicted"/>
<dbReference type="Pfam" id="PF08241">
    <property type="entry name" value="Methyltransf_11"/>
    <property type="match status" value="1"/>
</dbReference>
<gene>
    <name evidence="4" type="ORF">N866_14475</name>
</gene>
<feature type="region of interest" description="Disordered" evidence="2">
    <location>
        <begin position="1"/>
        <end position="33"/>
    </location>
</feature>
<dbReference type="PANTHER" id="PTHR43317:SF1">
    <property type="entry name" value="THERMOSPERMINE SYNTHASE ACAULIS5"/>
    <property type="match status" value="1"/>
</dbReference>